<dbReference type="STRING" id="141349.BN1232_05636"/>
<dbReference type="GO" id="GO:0003677">
    <property type="term" value="F:DNA binding"/>
    <property type="evidence" value="ECO:0007669"/>
    <property type="project" value="UniProtKB-KW"/>
</dbReference>
<dbReference type="InterPro" id="IPR044946">
    <property type="entry name" value="Restrct_endonuc_typeI_TRD_sf"/>
</dbReference>
<comment type="similarity">
    <text evidence="1">Belongs to the type-I restriction system S methylase family.</text>
</comment>
<dbReference type="InterPro" id="IPR000055">
    <property type="entry name" value="Restrct_endonuc_typeI_TRD"/>
</dbReference>
<evidence type="ECO:0000313" key="6">
    <source>
        <dbReference type="Proteomes" id="UP000199251"/>
    </source>
</evidence>
<keyword evidence="2" id="KW-0680">Restriction system</keyword>
<name>A0A0E4CQV7_MYCLN</name>
<keyword evidence="3" id="KW-0238">DNA-binding</keyword>
<dbReference type="EMBL" id="CTEE01000001">
    <property type="protein sequence ID" value="CQD22472.1"/>
    <property type="molecule type" value="Genomic_DNA"/>
</dbReference>
<evidence type="ECO:0000259" key="4">
    <source>
        <dbReference type="Pfam" id="PF01420"/>
    </source>
</evidence>
<evidence type="ECO:0000313" key="5">
    <source>
        <dbReference type="EMBL" id="CQD22472.1"/>
    </source>
</evidence>
<dbReference type="REBASE" id="124863">
    <property type="entry name" value="S1.Mle1491ORF5635P"/>
</dbReference>
<dbReference type="CDD" id="cd17253">
    <property type="entry name" value="RMtype1_S_Eco933I-TRD2-CR2_like"/>
    <property type="match status" value="1"/>
</dbReference>
<sequence>MTAPVVPLASIAEVKLGRQRSPQNHTGPTMRKYLRAANVGWSGLLLDDVKLMNFSDVEMATFRLQPGDILLNEASGSPTEVGKPAIWNGEIENCAFQNTLLRVRPGPAADPQYLLQYFRYQAATAAFARGSRGVGINHLGREALAKWPVPLPPLDAQRRIAAILNQATALEAKRCRVANYLSSLDQAIFAEIFGSPKEVLSRWPTKSLGDQLDF</sequence>
<dbReference type="RefSeq" id="WP_217493153.1">
    <property type="nucleotide sequence ID" value="NZ_CTEE01000001.1"/>
</dbReference>
<protein>
    <submittedName>
        <fullName evidence="5">Restriction modification system DNA specificity subunit</fullName>
    </submittedName>
</protein>
<evidence type="ECO:0000256" key="1">
    <source>
        <dbReference type="ARBA" id="ARBA00010923"/>
    </source>
</evidence>
<dbReference type="GO" id="GO:0009307">
    <property type="term" value="P:DNA restriction-modification system"/>
    <property type="evidence" value="ECO:0007669"/>
    <property type="project" value="UniProtKB-KW"/>
</dbReference>
<dbReference type="SUPFAM" id="SSF116734">
    <property type="entry name" value="DNA methylase specificity domain"/>
    <property type="match status" value="1"/>
</dbReference>
<dbReference type="Pfam" id="PF01420">
    <property type="entry name" value="Methylase_S"/>
    <property type="match status" value="1"/>
</dbReference>
<feature type="domain" description="Type I restriction modification DNA specificity" evidence="4">
    <location>
        <begin position="67"/>
        <end position="170"/>
    </location>
</feature>
<proteinExistence type="inferred from homology"/>
<dbReference type="Gene3D" id="3.90.220.20">
    <property type="entry name" value="DNA methylase specificity domains"/>
    <property type="match status" value="1"/>
</dbReference>
<evidence type="ECO:0000256" key="2">
    <source>
        <dbReference type="ARBA" id="ARBA00022747"/>
    </source>
</evidence>
<dbReference type="Proteomes" id="UP000199251">
    <property type="component" value="Unassembled WGS sequence"/>
</dbReference>
<reference evidence="5 6" key="1">
    <citation type="submission" date="2015-03" db="EMBL/GenBank/DDBJ databases">
        <authorList>
            <person name="Urmite Genomes"/>
        </authorList>
    </citation>
    <scope>NUCLEOTIDE SEQUENCE [LARGE SCALE GENOMIC DNA]</scope>
    <source>
        <strain evidence="5 6">CSUR P1491</strain>
    </source>
</reference>
<accession>A0A0E4CQV7</accession>
<dbReference type="InterPro" id="IPR052021">
    <property type="entry name" value="Type-I_RS_S_subunit"/>
</dbReference>
<gene>
    <name evidence="5" type="ORF">BN1232_05636</name>
</gene>
<dbReference type="PANTHER" id="PTHR30408:SF12">
    <property type="entry name" value="TYPE I RESTRICTION ENZYME MJAVIII SPECIFICITY SUBUNIT"/>
    <property type="match status" value="1"/>
</dbReference>
<dbReference type="AlphaFoldDB" id="A0A0E4CQV7"/>
<evidence type="ECO:0000256" key="3">
    <source>
        <dbReference type="ARBA" id="ARBA00023125"/>
    </source>
</evidence>
<organism evidence="5 6">
    <name type="scientific">Mycobacterium lentiflavum</name>
    <dbReference type="NCBI Taxonomy" id="141349"/>
    <lineage>
        <taxon>Bacteria</taxon>
        <taxon>Bacillati</taxon>
        <taxon>Actinomycetota</taxon>
        <taxon>Actinomycetes</taxon>
        <taxon>Mycobacteriales</taxon>
        <taxon>Mycobacteriaceae</taxon>
        <taxon>Mycobacterium</taxon>
        <taxon>Mycobacterium simiae complex</taxon>
    </lineage>
</organism>
<dbReference type="PANTHER" id="PTHR30408">
    <property type="entry name" value="TYPE-1 RESTRICTION ENZYME ECOKI SPECIFICITY PROTEIN"/>
    <property type="match status" value="1"/>
</dbReference>